<accession>A0ABY4EIG5</accession>
<proteinExistence type="inferred from homology"/>
<organism evidence="5 6">
    <name type="scientific">Halobacillus salinarum</name>
    <dbReference type="NCBI Taxonomy" id="2932257"/>
    <lineage>
        <taxon>Bacteria</taxon>
        <taxon>Bacillati</taxon>
        <taxon>Bacillota</taxon>
        <taxon>Bacilli</taxon>
        <taxon>Bacillales</taxon>
        <taxon>Bacillaceae</taxon>
        <taxon>Halobacillus</taxon>
    </lineage>
</organism>
<dbReference type="InterPro" id="IPR011008">
    <property type="entry name" value="Dimeric_a/b-barrel"/>
</dbReference>
<comment type="similarity">
    <text evidence="3">Belongs to the Nudix hydrolase family.</text>
</comment>
<dbReference type="SUPFAM" id="SSF55811">
    <property type="entry name" value="Nudix"/>
    <property type="match status" value="1"/>
</dbReference>
<dbReference type="Pfam" id="PF00293">
    <property type="entry name" value="NUDIX"/>
    <property type="match status" value="1"/>
</dbReference>
<dbReference type="PROSITE" id="PS51462">
    <property type="entry name" value="NUDIX"/>
    <property type="match status" value="1"/>
</dbReference>
<dbReference type="Proteomes" id="UP000831787">
    <property type="component" value="Chromosome"/>
</dbReference>
<dbReference type="PRINTS" id="PR00502">
    <property type="entry name" value="NUDIXFAMILY"/>
</dbReference>
<evidence type="ECO:0000313" key="6">
    <source>
        <dbReference type="Proteomes" id="UP000831787"/>
    </source>
</evidence>
<dbReference type="InterPro" id="IPR012577">
    <property type="entry name" value="NIPSNAP"/>
</dbReference>
<dbReference type="PANTHER" id="PTHR43046">
    <property type="entry name" value="GDP-MANNOSE MANNOSYL HYDROLASE"/>
    <property type="match status" value="1"/>
</dbReference>
<evidence type="ECO:0000313" key="5">
    <source>
        <dbReference type="EMBL" id="UOQ43668.1"/>
    </source>
</evidence>
<reference evidence="5 6" key="1">
    <citation type="submission" date="2022-04" db="EMBL/GenBank/DDBJ databases">
        <title>Halobacillus sp. isolated from saltern.</title>
        <authorList>
            <person name="Won M."/>
            <person name="Lee C.-M."/>
            <person name="Woen H.-Y."/>
            <person name="Kwon S.-W."/>
        </authorList>
    </citation>
    <scope>NUCLEOTIDE SEQUENCE [LARGE SCALE GENOMIC DNA]</scope>
    <source>
        <strain evidence="5 6">SSBR10-3</strain>
    </source>
</reference>
<name>A0ABY4EIG5_9BACI</name>
<gene>
    <name evidence="5" type="ORF">MUN89_17530</name>
</gene>
<evidence type="ECO:0000256" key="1">
    <source>
        <dbReference type="ARBA" id="ARBA00001946"/>
    </source>
</evidence>
<dbReference type="PANTHER" id="PTHR43046:SF2">
    <property type="entry name" value="8-OXO-DGTP DIPHOSPHATASE-RELATED"/>
    <property type="match status" value="1"/>
</dbReference>
<keyword evidence="2 3" id="KW-0378">Hydrolase</keyword>
<evidence type="ECO:0000256" key="3">
    <source>
        <dbReference type="RuleBase" id="RU003476"/>
    </source>
</evidence>
<keyword evidence="6" id="KW-1185">Reference proteome</keyword>
<dbReference type="Pfam" id="PF07978">
    <property type="entry name" value="NIPSNAP"/>
    <property type="match status" value="1"/>
</dbReference>
<evidence type="ECO:0000259" key="4">
    <source>
        <dbReference type="PROSITE" id="PS51462"/>
    </source>
</evidence>
<evidence type="ECO:0000256" key="2">
    <source>
        <dbReference type="ARBA" id="ARBA00022801"/>
    </source>
</evidence>
<sequence length="253" mass="29679">MIYRKRTYTINPELYERFTQFFHEYLLPNQLGHGARLVGRYTTLDHTEITAIWEYDSYEHYEKIMEKIRQSELHQKAQKKRNELGNLFIDSKEDFLEATGEYHFSKHIVSVSGYITNASGEVLLVKNEHRPDTYELPGGRMEQGETLEEAIHREILEETGVNVTITGLTGIYQNLTQGIVCIVFKGTYQSGELRVNPGETEDVRFQSLTDDNLLQWITRENFKIRVTDAQTNEGISMESYQVRPYELLHRMEW</sequence>
<dbReference type="RefSeq" id="WP_244709027.1">
    <property type="nucleotide sequence ID" value="NZ_CP095073.1"/>
</dbReference>
<protein>
    <submittedName>
        <fullName evidence="5">NUDIX domain-containing protein</fullName>
    </submittedName>
</protein>
<dbReference type="InterPro" id="IPR015797">
    <property type="entry name" value="NUDIX_hydrolase-like_dom_sf"/>
</dbReference>
<dbReference type="SUPFAM" id="SSF54909">
    <property type="entry name" value="Dimeric alpha+beta barrel"/>
    <property type="match status" value="1"/>
</dbReference>
<comment type="cofactor">
    <cofactor evidence="1">
        <name>Mg(2+)</name>
        <dbReference type="ChEBI" id="CHEBI:18420"/>
    </cofactor>
</comment>
<dbReference type="PROSITE" id="PS00893">
    <property type="entry name" value="NUDIX_BOX"/>
    <property type="match status" value="1"/>
</dbReference>
<dbReference type="CDD" id="cd02883">
    <property type="entry name" value="NUDIX_Hydrolase"/>
    <property type="match status" value="1"/>
</dbReference>
<dbReference type="InterPro" id="IPR020476">
    <property type="entry name" value="Nudix_hydrolase"/>
</dbReference>
<dbReference type="Gene3D" id="3.90.79.10">
    <property type="entry name" value="Nucleoside Triphosphate Pyrophosphohydrolase"/>
    <property type="match status" value="1"/>
</dbReference>
<feature type="domain" description="Nudix hydrolase" evidence="4">
    <location>
        <begin position="106"/>
        <end position="228"/>
    </location>
</feature>
<dbReference type="EMBL" id="CP095073">
    <property type="protein sequence ID" value="UOQ43668.1"/>
    <property type="molecule type" value="Genomic_DNA"/>
</dbReference>
<dbReference type="InterPro" id="IPR020084">
    <property type="entry name" value="NUDIX_hydrolase_CS"/>
</dbReference>
<dbReference type="InterPro" id="IPR000086">
    <property type="entry name" value="NUDIX_hydrolase_dom"/>
</dbReference>
<dbReference type="Gene3D" id="3.30.70.100">
    <property type="match status" value="1"/>
</dbReference>